<evidence type="ECO:0008006" key="4">
    <source>
        <dbReference type="Google" id="ProtNLM"/>
    </source>
</evidence>
<comment type="caution">
    <text evidence="2">The sequence shown here is derived from an EMBL/GenBank/DDBJ whole genome shotgun (WGS) entry which is preliminary data.</text>
</comment>
<feature type="region of interest" description="Disordered" evidence="1">
    <location>
        <begin position="26"/>
        <end position="56"/>
    </location>
</feature>
<proteinExistence type="predicted"/>
<evidence type="ECO:0000313" key="2">
    <source>
        <dbReference type="EMBL" id="MDM8562009.1"/>
    </source>
</evidence>
<reference evidence="2" key="1">
    <citation type="submission" date="2023-06" db="EMBL/GenBank/DDBJ databases">
        <title>Uncultivated large filamentous bacteria from sulfidic sediments reveal new species and different genomic features in energy metabolism and defense.</title>
        <authorList>
            <person name="Fonseca A."/>
        </authorList>
    </citation>
    <scope>NUCLEOTIDE SEQUENCE</scope>
    <source>
        <strain evidence="2">HSG4</strain>
    </source>
</reference>
<evidence type="ECO:0000256" key="1">
    <source>
        <dbReference type="SAM" id="MobiDB-lite"/>
    </source>
</evidence>
<organism evidence="2 3">
    <name type="scientific">Candidatus Marithioploca araucensis</name>
    <dbReference type="NCBI Taxonomy" id="70273"/>
    <lineage>
        <taxon>Bacteria</taxon>
        <taxon>Pseudomonadati</taxon>
        <taxon>Pseudomonadota</taxon>
        <taxon>Gammaproteobacteria</taxon>
        <taxon>Thiotrichales</taxon>
        <taxon>Thiotrichaceae</taxon>
        <taxon>Candidatus Marithioploca</taxon>
    </lineage>
</organism>
<name>A0ABT7VQR6_9GAMM</name>
<sequence>MLSNLSHPKKDELIINLWEENQRLEAENKALKGQTSGDPIPKKTSKNSSNPRAIAL</sequence>
<gene>
    <name evidence="2" type="ORF">QUF54_01495</name>
</gene>
<keyword evidence="3" id="KW-1185">Reference proteome</keyword>
<accession>A0ABT7VQR6</accession>
<dbReference type="EMBL" id="JAUCGM010000036">
    <property type="protein sequence ID" value="MDM8562009.1"/>
    <property type="molecule type" value="Genomic_DNA"/>
</dbReference>
<protein>
    <recommendedName>
        <fullName evidence="4">Transposase</fullName>
    </recommendedName>
</protein>
<dbReference type="Proteomes" id="UP001171945">
    <property type="component" value="Unassembled WGS sequence"/>
</dbReference>
<feature type="compositionally biased region" description="Polar residues" evidence="1">
    <location>
        <begin position="46"/>
        <end position="56"/>
    </location>
</feature>
<evidence type="ECO:0000313" key="3">
    <source>
        <dbReference type="Proteomes" id="UP001171945"/>
    </source>
</evidence>